<dbReference type="GO" id="GO:0016747">
    <property type="term" value="F:acyltransferase activity, transferring groups other than amino-acyl groups"/>
    <property type="evidence" value="ECO:0007669"/>
    <property type="project" value="InterPro"/>
</dbReference>
<evidence type="ECO:0000313" key="4">
    <source>
        <dbReference type="Proteomes" id="UP000469215"/>
    </source>
</evidence>
<feature type="domain" description="N-acetyltransferase" evidence="2">
    <location>
        <begin position="17"/>
        <end position="108"/>
    </location>
</feature>
<dbReference type="PROSITE" id="PS51186">
    <property type="entry name" value="GNAT"/>
    <property type="match status" value="1"/>
</dbReference>
<keyword evidence="3" id="KW-0808">Transferase</keyword>
<reference evidence="3 4" key="1">
    <citation type="submission" date="2020-01" db="EMBL/GenBank/DDBJ databases">
        <authorList>
            <person name="Deng T."/>
        </authorList>
    </citation>
    <scope>NUCLEOTIDE SEQUENCE [LARGE SCALE GENOMIC DNA]</scope>
    <source>
        <strain evidence="3 4">5221</strain>
    </source>
</reference>
<dbReference type="PROSITE" id="PS51729">
    <property type="entry name" value="GNAT_YJDJ"/>
    <property type="match status" value="1"/>
</dbReference>
<dbReference type="Gene3D" id="3.40.630.30">
    <property type="match status" value="1"/>
</dbReference>
<evidence type="ECO:0000259" key="1">
    <source>
        <dbReference type="PROSITE" id="PS51186"/>
    </source>
</evidence>
<dbReference type="Pfam" id="PF14542">
    <property type="entry name" value="Acetyltransf_CG"/>
    <property type="match status" value="1"/>
</dbReference>
<comment type="caution">
    <text evidence="3">The sequence shown here is derived from an EMBL/GenBank/DDBJ whole genome shotgun (WGS) entry which is preliminary data.</text>
</comment>
<dbReference type="InterPro" id="IPR031165">
    <property type="entry name" value="GNAT_YJDJ"/>
</dbReference>
<dbReference type="PANTHER" id="PTHR31435">
    <property type="entry name" value="PROTEIN NATD1"/>
    <property type="match status" value="1"/>
</dbReference>
<organism evidence="3 4">
    <name type="scientific">Brevibacterium rongguiense</name>
    <dbReference type="NCBI Taxonomy" id="2695267"/>
    <lineage>
        <taxon>Bacteria</taxon>
        <taxon>Bacillati</taxon>
        <taxon>Actinomycetota</taxon>
        <taxon>Actinomycetes</taxon>
        <taxon>Micrococcales</taxon>
        <taxon>Brevibacteriaceae</taxon>
        <taxon>Brevibacterium</taxon>
    </lineage>
</organism>
<dbReference type="InterPro" id="IPR045057">
    <property type="entry name" value="Gcn5-rel_NAT"/>
</dbReference>
<evidence type="ECO:0000313" key="3">
    <source>
        <dbReference type="EMBL" id="MYM19315.1"/>
    </source>
</evidence>
<feature type="domain" description="N-acetyltransferase" evidence="1">
    <location>
        <begin position="1"/>
        <end position="130"/>
    </location>
</feature>
<dbReference type="AlphaFoldDB" id="A0A6N9H601"/>
<sequence length="130" mass="13706">MADDQLTDKNGAPVSVAVDQANSAYAIMLDDGTVAGRTFFMAAPEAPGEWIFYHTEVSEEFGGRGLATVLIAAAMADVRAQGITVVPICPMVRAWLQKNAEEYEAAGGRVRKATGKDMEAVEDAVQGGQA</sequence>
<name>A0A6N9H601_9MICO</name>
<dbReference type="InterPro" id="IPR000182">
    <property type="entry name" value="GNAT_dom"/>
</dbReference>
<dbReference type="Proteomes" id="UP000469215">
    <property type="component" value="Unassembled WGS sequence"/>
</dbReference>
<proteinExistence type="predicted"/>
<accession>A0A6N9H601</accession>
<dbReference type="RefSeq" id="WP_160952751.1">
    <property type="nucleotide sequence ID" value="NZ_WWEQ01000014.1"/>
</dbReference>
<dbReference type="PANTHER" id="PTHR31435:SF10">
    <property type="entry name" value="BSR4717 PROTEIN"/>
    <property type="match status" value="1"/>
</dbReference>
<dbReference type="InterPro" id="IPR016181">
    <property type="entry name" value="Acyl_CoA_acyltransferase"/>
</dbReference>
<dbReference type="SUPFAM" id="SSF55729">
    <property type="entry name" value="Acyl-CoA N-acyltransferases (Nat)"/>
    <property type="match status" value="1"/>
</dbReference>
<protein>
    <submittedName>
        <fullName evidence="3">GNAT family N-acetyltransferase</fullName>
    </submittedName>
</protein>
<dbReference type="CDD" id="cd04301">
    <property type="entry name" value="NAT_SF"/>
    <property type="match status" value="1"/>
</dbReference>
<evidence type="ECO:0000259" key="2">
    <source>
        <dbReference type="PROSITE" id="PS51729"/>
    </source>
</evidence>
<keyword evidence="4" id="KW-1185">Reference proteome</keyword>
<dbReference type="EMBL" id="WWEQ01000014">
    <property type="protein sequence ID" value="MYM19315.1"/>
    <property type="molecule type" value="Genomic_DNA"/>
</dbReference>
<gene>
    <name evidence="3" type="ORF">GSY69_04845</name>
</gene>